<dbReference type="InterPro" id="IPR001633">
    <property type="entry name" value="EAL_dom"/>
</dbReference>
<dbReference type="InterPro" id="IPR050706">
    <property type="entry name" value="Cyclic-di-GMP_PDE-like"/>
</dbReference>
<comment type="caution">
    <text evidence="1">The sequence shown here is derived from an EMBL/GenBank/DDBJ whole genome shotgun (WGS) entry which is preliminary data.</text>
</comment>
<evidence type="ECO:0000313" key="2">
    <source>
        <dbReference type="Proteomes" id="UP000254912"/>
    </source>
</evidence>
<gene>
    <name evidence="1" type="ORF">DFP99_0600</name>
</gene>
<dbReference type="AlphaFoldDB" id="A0A288QBJ4"/>
<name>A0A288QBJ4_9LACO</name>
<dbReference type="PANTHER" id="PTHR33121">
    <property type="entry name" value="CYCLIC DI-GMP PHOSPHODIESTERASE PDEF"/>
    <property type="match status" value="1"/>
</dbReference>
<dbReference type="EMBL" id="QRAS01000001">
    <property type="protein sequence ID" value="RDL12166.1"/>
    <property type="molecule type" value="Genomic_DNA"/>
</dbReference>
<dbReference type="GeneID" id="94546164"/>
<dbReference type="Pfam" id="PF00563">
    <property type="entry name" value="EAL"/>
    <property type="match status" value="1"/>
</dbReference>
<protein>
    <submittedName>
        <fullName evidence="1">EAL domain-containing protein (Putative c-di-GMP-specific phosphodiesterase class I)</fullName>
    </submittedName>
</protein>
<dbReference type="SMART" id="SM00052">
    <property type="entry name" value="EAL"/>
    <property type="match status" value="1"/>
</dbReference>
<accession>A0A288QBJ4</accession>
<keyword evidence="2" id="KW-1185">Reference proteome</keyword>
<dbReference type="Gene3D" id="3.20.20.450">
    <property type="entry name" value="EAL domain"/>
    <property type="match status" value="1"/>
</dbReference>
<organism evidence="1 2">
    <name type="scientific">Weissella soli</name>
    <dbReference type="NCBI Taxonomy" id="155866"/>
    <lineage>
        <taxon>Bacteria</taxon>
        <taxon>Bacillati</taxon>
        <taxon>Bacillota</taxon>
        <taxon>Bacilli</taxon>
        <taxon>Lactobacillales</taxon>
        <taxon>Lactobacillaceae</taxon>
        <taxon>Weissella</taxon>
    </lineage>
</organism>
<evidence type="ECO:0000313" key="1">
    <source>
        <dbReference type="EMBL" id="RDL12166.1"/>
    </source>
</evidence>
<dbReference type="GO" id="GO:0071111">
    <property type="term" value="F:cyclic-guanylate-specific phosphodiesterase activity"/>
    <property type="evidence" value="ECO:0007669"/>
    <property type="project" value="InterPro"/>
</dbReference>
<dbReference type="InterPro" id="IPR035919">
    <property type="entry name" value="EAL_sf"/>
</dbReference>
<dbReference type="PROSITE" id="PS50883">
    <property type="entry name" value="EAL"/>
    <property type="match status" value="1"/>
</dbReference>
<dbReference type="Proteomes" id="UP000254912">
    <property type="component" value="Unassembled WGS sequence"/>
</dbReference>
<dbReference type="KEGG" id="wso:WSWS_00971"/>
<reference evidence="1 2" key="1">
    <citation type="submission" date="2018-07" db="EMBL/GenBank/DDBJ databases">
        <title>Genomic Encyclopedia of Type Strains, Phase III (KMG-III): the genomes of soil and plant-associated and newly described type strains.</title>
        <authorList>
            <person name="Whitman W."/>
        </authorList>
    </citation>
    <scope>NUCLEOTIDE SEQUENCE [LARGE SCALE GENOMIC DNA]</scope>
    <source>
        <strain evidence="1 2">CECT 7031</strain>
    </source>
</reference>
<dbReference type="PANTHER" id="PTHR33121:SF79">
    <property type="entry name" value="CYCLIC DI-GMP PHOSPHODIESTERASE PDED-RELATED"/>
    <property type="match status" value="1"/>
</dbReference>
<proteinExistence type="predicted"/>
<dbReference type="SUPFAM" id="SSF141868">
    <property type="entry name" value="EAL domain-like"/>
    <property type="match status" value="1"/>
</dbReference>
<dbReference type="RefSeq" id="WP_070230216.1">
    <property type="nucleotide sequence ID" value="NZ_BJYO01000002.1"/>
</dbReference>
<sequence length="242" mass="28888">MDESEHFYLVFQPIVRICGQNAVGFEEFEVLLRSMKTQKFPADIFHEILENENKYNKYMNWFKLELEQQIKEHPNIKFSINIDIDQFRFGSTFQFLEYFSQYHHQLIIEITEHTPKNDPELLLALESILKKIKACNYKIAIDDYTAGINTFASYKSNRQYYDRVKIMFLGYKSVLYILGFVIYANIMRFFFSKRIEIVVERIDSLRKSRITKSLSVCLQQGYYFGTEKNIIRGKTDHDCYEG</sequence>